<evidence type="ECO:0008006" key="3">
    <source>
        <dbReference type="Google" id="ProtNLM"/>
    </source>
</evidence>
<dbReference type="EMBL" id="CP025066">
    <property type="protein sequence ID" value="AUX09832.1"/>
    <property type="molecule type" value="Genomic_DNA"/>
</dbReference>
<dbReference type="AlphaFoldDB" id="A0A343TL60"/>
<dbReference type="KEGG" id="hdf:AArcSl_2208"/>
<proteinExistence type="predicted"/>
<evidence type="ECO:0000313" key="1">
    <source>
        <dbReference type="EMBL" id="AUX09832.1"/>
    </source>
</evidence>
<dbReference type="SUPFAM" id="SSF55979">
    <property type="entry name" value="DNA clamp"/>
    <property type="match status" value="1"/>
</dbReference>
<evidence type="ECO:0000313" key="2">
    <source>
        <dbReference type="Proteomes" id="UP000263012"/>
    </source>
</evidence>
<dbReference type="GeneID" id="37878560"/>
<sequence length="253" mass="27781">MKVTLQAAPLRDALQPISEIINEALFIRRETELVITGLTPDRTASVTATVAIDDEPESAQEGAVGTQIQTLSSFLEILEASDPTTVTGPPVTERVTVETTDSQYRCYPYAEASVRTRDDSDDTPEHRVEAIFPMDSTPLARSLRAANLCGNALTIETRHDDPVVCFSAVGDVDSMEHWVSEPQLNAYDAGVCSVSYDINRLLTMYEAVKSRAAWFSLAIDAANTLVFETTHRAYPITTELRLNPPIDLNESTD</sequence>
<dbReference type="Gene3D" id="3.70.10.10">
    <property type="match status" value="1"/>
</dbReference>
<keyword evidence="2" id="KW-1185">Reference proteome</keyword>
<organism evidence="1 2">
    <name type="scientific">Halalkaliarchaeum desulfuricum</name>
    <dbReference type="NCBI Taxonomy" id="2055893"/>
    <lineage>
        <taxon>Archaea</taxon>
        <taxon>Methanobacteriati</taxon>
        <taxon>Methanobacteriota</taxon>
        <taxon>Stenosarchaea group</taxon>
        <taxon>Halobacteria</taxon>
        <taxon>Halobacteriales</taxon>
        <taxon>Haloferacaceae</taxon>
        <taxon>Halalkaliarchaeum</taxon>
    </lineage>
</organism>
<dbReference type="RefSeq" id="WP_119819065.1">
    <property type="nucleotide sequence ID" value="NZ_CP025066.1"/>
</dbReference>
<gene>
    <name evidence="1" type="ORF">AArcSl_2208</name>
</gene>
<dbReference type="Proteomes" id="UP000263012">
    <property type="component" value="Chromosome"/>
</dbReference>
<accession>A0A343TL60</accession>
<reference evidence="2" key="1">
    <citation type="submission" date="2017-11" db="EMBL/GenBank/DDBJ databases">
        <title>Phenotypic and genomic properties of facultatively anaerobic sulfur-reducing natronoarchaea from hypersaline soda lakes.</title>
        <authorList>
            <person name="Sorokin D.Y."/>
            <person name="Kublanov I.V."/>
            <person name="Roman P."/>
            <person name="Sinninghe Damste J.S."/>
            <person name="Golyshin P.N."/>
            <person name="Rojo D."/>
            <person name="Ciordia S."/>
            <person name="Mena M.D.C."/>
            <person name="Ferrer M."/>
            <person name="Messina E."/>
            <person name="Smedile F."/>
            <person name="La Spada G."/>
            <person name="La Cono V."/>
            <person name="Yakimov M.M."/>
        </authorList>
    </citation>
    <scope>NUCLEOTIDE SEQUENCE [LARGE SCALE GENOMIC DNA]</scope>
    <source>
        <strain evidence="2">AArc-Sl</strain>
    </source>
</reference>
<protein>
    <recommendedName>
        <fullName evidence="3">DNA polymerase sliding clamp</fullName>
    </recommendedName>
</protein>
<dbReference type="InterPro" id="IPR046938">
    <property type="entry name" value="DNA_clamp_sf"/>
</dbReference>
<name>A0A343TL60_9EURY</name>